<evidence type="ECO:0000313" key="6">
    <source>
        <dbReference type="Proteomes" id="UP000557217"/>
    </source>
</evidence>
<comment type="subcellular location">
    <subcellularLocation>
        <location evidence="1">Spore core</location>
    </subcellularLocation>
</comment>
<dbReference type="NCBIfam" id="NF002867">
    <property type="entry name" value="PRK03174.1"/>
    <property type="match status" value="1"/>
</dbReference>
<dbReference type="NCBIfam" id="TIGR02861">
    <property type="entry name" value="SASP_H"/>
    <property type="match status" value="1"/>
</dbReference>
<reference evidence="5 6" key="1">
    <citation type="submission" date="2020-08" db="EMBL/GenBank/DDBJ databases">
        <title>Genomic Encyclopedia of Type Strains, Phase IV (KMG-IV): sequencing the most valuable type-strain genomes for metagenomic binning, comparative biology and taxonomic classification.</title>
        <authorList>
            <person name="Goeker M."/>
        </authorList>
    </citation>
    <scope>NUCLEOTIDE SEQUENCE [LARGE SCALE GENOMIC DNA]</scope>
    <source>
        <strain evidence="5 6">DSM 10633</strain>
    </source>
</reference>
<feature type="region of interest" description="Disordered" evidence="4">
    <location>
        <begin position="39"/>
        <end position="59"/>
    </location>
</feature>
<protein>
    <submittedName>
        <fullName evidence="5">Small acid-soluble spore protein H (Minor)</fullName>
    </submittedName>
</protein>
<dbReference type="GO" id="GO:0042601">
    <property type="term" value="C:endospore-forming forespore"/>
    <property type="evidence" value="ECO:0007669"/>
    <property type="project" value="InterPro"/>
</dbReference>
<dbReference type="HAMAP" id="MF_00667">
    <property type="entry name" value="SspH"/>
    <property type="match status" value="1"/>
</dbReference>
<dbReference type="Pfam" id="PF08141">
    <property type="entry name" value="SspH"/>
    <property type="match status" value="1"/>
</dbReference>
<dbReference type="InterPro" id="IPR012610">
    <property type="entry name" value="SASP_SspH"/>
</dbReference>
<evidence type="ECO:0000256" key="3">
    <source>
        <dbReference type="ARBA" id="ARBA00022969"/>
    </source>
</evidence>
<name>A0A840PUV4_URETH</name>
<evidence type="ECO:0000313" key="5">
    <source>
        <dbReference type="EMBL" id="MBB5149707.1"/>
    </source>
</evidence>
<dbReference type="Proteomes" id="UP000557217">
    <property type="component" value="Unassembled WGS sequence"/>
</dbReference>
<dbReference type="RefSeq" id="WP_016838461.1">
    <property type="nucleotide sequence ID" value="NZ_AP018335.1"/>
</dbReference>
<dbReference type="EMBL" id="JACHGZ010000026">
    <property type="protein sequence ID" value="MBB5149707.1"/>
    <property type="molecule type" value="Genomic_DNA"/>
</dbReference>
<sequence>MNLQRAKEIAESGAIANVLYNGQRIYIQHVDETKGTARIYPLDDPENEKEVPVEQLLEN</sequence>
<evidence type="ECO:0000256" key="1">
    <source>
        <dbReference type="ARBA" id="ARBA00004288"/>
    </source>
</evidence>
<comment type="similarity">
    <text evidence="2">Belongs to the SspH family.</text>
</comment>
<dbReference type="AlphaFoldDB" id="A0A840PUV4"/>
<gene>
    <name evidence="5" type="ORF">HNR36_002099</name>
</gene>
<keyword evidence="3" id="KW-0749">Sporulation</keyword>
<organism evidence="5 6">
    <name type="scientific">Ureibacillus thermosphaericus</name>
    <dbReference type="NCBI Taxonomy" id="51173"/>
    <lineage>
        <taxon>Bacteria</taxon>
        <taxon>Bacillati</taxon>
        <taxon>Bacillota</taxon>
        <taxon>Bacilli</taxon>
        <taxon>Bacillales</taxon>
        <taxon>Caryophanaceae</taxon>
        <taxon>Ureibacillus</taxon>
    </lineage>
</organism>
<proteinExistence type="inferred from homology"/>
<evidence type="ECO:0000256" key="2">
    <source>
        <dbReference type="ARBA" id="ARBA00006573"/>
    </source>
</evidence>
<evidence type="ECO:0000256" key="4">
    <source>
        <dbReference type="SAM" id="MobiDB-lite"/>
    </source>
</evidence>
<accession>A0A840PUV4</accession>
<dbReference type="GO" id="GO:0030435">
    <property type="term" value="P:sporulation resulting in formation of a cellular spore"/>
    <property type="evidence" value="ECO:0007669"/>
    <property type="project" value="UniProtKB-KW"/>
</dbReference>
<dbReference type="GO" id="GO:0030436">
    <property type="term" value="P:asexual sporulation"/>
    <property type="evidence" value="ECO:0007669"/>
    <property type="project" value="InterPro"/>
</dbReference>
<comment type="caution">
    <text evidence="5">The sequence shown here is derived from an EMBL/GenBank/DDBJ whole genome shotgun (WGS) entry which is preliminary data.</text>
</comment>
<keyword evidence="6" id="KW-1185">Reference proteome</keyword>